<dbReference type="InterPro" id="IPR015424">
    <property type="entry name" value="PyrdxlP-dep_Trfase"/>
</dbReference>
<organism evidence="2">
    <name type="scientific">mine drainage metagenome</name>
    <dbReference type="NCBI Taxonomy" id="410659"/>
    <lineage>
        <taxon>unclassified sequences</taxon>
        <taxon>metagenomes</taxon>
        <taxon>ecological metagenomes</taxon>
    </lineage>
</organism>
<dbReference type="AlphaFoldDB" id="T0ZBW1"/>
<reference evidence="2" key="2">
    <citation type="journal article" date="2014" name="ISME J.">
        <title>Microbial stratification in low pH oxic and suboxic macroscopic growths along an acid mine drainage.</title>
        <authorList>
            <person name="Mendez-Garcia C."/>
            <person name="Mesa V."/>
            <person name="Sprenger R.R."/>
            <person name="Richter M."/>
            <person name="Diez M.S."/>
            <person name="Solano J."/>
            <person name="Bargiela R."/>
            <person name="Golyshina O.V."/>
            <person name="Manteca A."/>
            <person name="Ramos J.L."/>
            <person name="Gallego J.R."/>
            <person name="Llorente I."/>
            <person name="Martins Dos Santos V.A."/>
            <person name="Jensen O.N."/>
            <person name="Pelaez A.I."/>
            <person name="Sanchez J."/>
            <person name="Ferrer M."/>
        </authorList>
    </citation>
    <scope>NUCLEOTIDE SEQUENCE</scope>
</reference>
<evidence type="ECO:0000313" key="2">
    <source>
        <dbReference type="EMBL" id="EQD45496.1"/>
    </source>
</evidence>
<dbReference type="EMBL" id="AUZZ01006702">
    <property type="protein sequence ID" value="EQD45496.1"/>
    <property type="molecule type" value="Genomic_DNA"/>
</dbReference>
<sequence>QPLWLGSATTAQAWAAALEARGFYVPAIRPPTVPRGQARLRIALSAAHASGDVERLLDALATLQQQHATPMNRRARLTHPSPP</sequence>
<protein>
    <submittedName>
        <fullName evidence="2">Amino-7-oxononanoate synthase</fullName>
    </submittedName>
</protein>
<gene>
    <name evidence="2" type="ORF">B2A_09283</name>
</gene>
<dbReference type="InterPro" id="IPR015422">
    <property type="entry name" value="PyrdxlP-dep_Trfase_small"/>
</dbReference>
<feature type="non-terminal residue" evidence="2">
    <location>
        <position position="1"/>
    </location>
</feature>
<evidence type="ECO:0000259" key="1">
    <source>
        <dbReference type="Pfam" id="PF00155"/>
    </source>
</evidence>
<reference evidence="2" key="1">
    <citation type="submission" date="2013-08" db="EMBL/GenBank/DDBJ databases">
        <authorList>
            <person name="Mendez C."/>
            <person name="Richter M."/>
            <person name="Ferrer M."/>
            <person name="Sanchez J."/>
        </authorList>
    </citation>
    <scope>NUCLEOTIDE SEQUENCE</scope>
</reference>
<dbReference type="Pfam" id="PF00155">
    <property type="entry name" value="Aminotran_1_2"/>
    <property type="match status" value="1"/>
</dbReference>
<dbReference type="Gene3D" id="3.90.1150.10">
    <property type="entry name" value="Aspartate Aminotransferase, domain 1"/>
    <property type="match status" value="1"/>
</dbReference>
<comment type="caution">
    <text evidence="2">The sequence shown here is derived from an EMBL/GenBank/DDBJ whole genome shotgun (WGS) entry which is preliminary data.</text>
</comment>
<accession>T0ZBW1</accession>
<dbReference type="SUPFAM" id="SSF53383">
    <property type="entry name" value="PLP-dependent transferases"/>
    <property type="match status" value="1"/>
</dbReference>
<feature type="domain" description="Aminotransferase class I/classII large" evidence="1">
    <location>
        <begin position="9"/>
        <end position="60"/>
    </location>
</feature>
<dbReference type="GO" id="GO:0030170">
    <property type="term" value="F:pyridoxal phosphate binding"/>
    <property type="evidence" value="ECO:0007669"/>
    <property type="project" value="InterPro"/>
</dbReference>
<proteinExistence type="predicted"/>
<dbReference type="InterPro" id="IPR004839">
    <property type="entry name" value="Aminotransferase_I/II_large"/>
</dbReference>
<name>T0ZBW1_9ZZZZ</name>